<accession>A0A382ID29</accession>
<dbReference type="AlphaFoldDB" id="A0A382ID29"/>
<organism evidence="1">
    <name type="scientific">marine metagenome</name>
    <dbReference type="NCBI Taxonomy" id="408172"/>
    <lineage>
        <taxon>unclassified sequences</taxon>
        <taxon>metagenomes</taxon>
        <taxon>ecological metagenomes</taxon>
    </lineage>
</organism>
<dbReference type="EMBL" id="UINC01066613">
    <property type="protein sequence ID" value="SVB97506.1"/>
    <property type="molecule type" value="Genomic_DNA"/>
</dbReference>
<name>A0A382ID29_9ZZZZ</name>
<reference evidence="1" key="1">
    <citation type="submission" date="2018-05" db="EMBL/GenBank/DDBJ databases">
        <authorList>
            <person name="Lanie J.A."/>
            <person name="Ng W.-L."/>
            <person name="Kazmierczak K.M."/>
            <person name="Andrzejewski T.M."/>
            <person name="Davidsen T.M."/>
            <person name="Wayne K.J."/>
            <person name="Tettelin H."/>
            <person name="Glass J.I."/>
            <person name="Rusch D."/>
            <person name="Podicherti R."/>
            <person name="Tsui H.-C.T."/>
            <person name="Winkler M.E."/>
        </authorList>
    </citation>
    <scope>NUCLEOTIDE SEQUENCE</scope>
</reference>
<proteinExistence type="predicted"/>
<protein>
    <submittedName>
        <fullName evidence="1">Uncharacterized protein</fullName>
    </submittedName>
</protein>
<gene>
    <name evidence="1" type="ORF">METZ01_LOCUS250360</name>
</gene>
<feature type="non-terminal residue" evidence="1">
    <location>
        <position position="39"/>
    </location>
</feature>
<sequence length="39" mass="4392">MKLLKIFLIIPIVVIAPLHLSPAQADNSKACYDLFRPLE</sequence>
<evidence type="ECO:0000313" key="1">
    <source>
        <dbReference type="EMBL" id="SVB97506.1"/>
    </source>
</evidence>